<reference evidence="7" key="1">
    <citation type="journal article" date="2019" name="Int. J. Syst. Evol. Microbiol.">
        <title>The Global Catalogue of Microorganisms (GCM) 10K type strain sequencing project: providing services to taxonomists for standard genome sequencing and annotation.</title>
        <authorList>
            <consortium name="The Broad Institute Genomics Platform"/>
            <consortium name="The Broad Institute Genome Sequencing Center for Infectious Disease"/>
            <person name="Wu L."/>
            <person name="Ma J."/>
        </authorList>
    </citation>
    <scope>NUCLEOTIDE SEQUENCE [LARGE SCALE GENOMIC DNA]</scope>
    <source>
        <strain evidence="7">CGMCC 4.7608</strain>
    </source>
</reference>
<comment type="similarity">
    <text evidence="1">Belongs to the LysR transcriptional regulatory family.</text>
</comment>
<feature type="domain" description="HTH lysR-type" evidence="5">
    <location>
        <begin position="3"/>
        <end position="61"/>
    </location>
</feature>
<dbReference type="Proteomes" id="UP001595999">
    <property type="component" value="Unassembled WGS sequence"/>
</dbReference>
<evidence type="ECO:0000313" key="7">
    <source>
        <dbReference type="Proteomes" id="UP001595999"/>
    </source>
</evidence>
<dbReference type="PROSITE" id="PS50931">
    <property type="entry name" value="HTH_LYSR"/>
    <property type="match status" value="1"/>
</dbReference>
<evidence type="ECO:0000256" key="2">
    <source>
        <dbReference type="ARBA" id="ARBA00023015"/>
    </source>
</evidence>
<accession>A0ABV8ZXM1</accession>
<evidence type="ECO:0000259" key="5">
    <source>
        <dbReference type="PROSITE" id="PS50931"/>
    </source>
</evidence>
<dbReference type="Gene3D" id="3.40.190.10">
    <property type="entry name" value="Periplasmic binding protein-like II"/>
    <property type="match status" value="2"/>
</dbReference>
<keyword evidence="4" id="KW-0804">Transcription</keyword>
<evidence type="ECO:0000256" key="4">
    <source>
        <dbReference type="ARBA" id="ARBA00023163"/>
    </source>
</evidence>
<evidence type="ECO:0000256" key="3">
    <source>
        <dbReference type="ARBA" id="ARBA00023125"/>
    </source>
</evidence>
<organism evidence="6 7">
    <name type="scientific">Chromobacterium aquaticum</name>
    <dbReference type="NCBI Taxonomy" id="467180"/>
    <lineage>
        <taxon>Bacteria</taxon>
        <taxon>Pseudomonadati</taxon>
        <taxon>Pseudomonadota</taxon>
        <taxon>Betaproteobacteria</taxon>
        <taxon>Neisseriales</taxon>
        <taxon>Chromobacteriaceae</taxon>
        <taxon>Chromobacterium</taxon>
    </lineage>
</organism>
<name>A0ABV8ZXM1_9NEIS</name>
<keyword evidence="7" id="KW-1185">Reference proteome</keyword>
<dbReference type="InterPro" id="IPR000847">
    <property type="entry name" value="LysR_HTH_N"/>
</dbReference>
<dbReference type="SUPFAM" id="SSF46785">
    <property type="entry name" value="Winged helix' DNA-binding domain"/>
    <property type="match status" value="1"/>
</dbReference>
<evidence type="ECO:0000313" key="6">
    <source>
        <dbReference type="EMBL" id="MFC4490226.1"/>
    </source>
</evidence>
<dbReference type="InterPro" id="IPR005119">
    <property type="entry name" value="LysR_subst-bd"/>
</dbReference>
<dbReference type="Pfam" id="PF00126">
    <property type="entry name" value="HTH_1"/>
    <property type="match status" value="1"/>
</dbReference>
<evidence type="ECO:0000256" key="1">
    <source>
        <dbReference type="ARBA" id="ARBA00009437"/>
    </source>
</evidence>
<sequence>MKLTLRQLRYALAVARHGGISAAAERLNVSQPAVSAAIGELEEILGQALFVRARGSGMTTTPFGRQALAQARRTMEAAMALEGLADGAASLAGELALGCFEDLAPYCLPPLLSALRERHPSLRVEPRECGFDLIGPQLLQGGLDAAISYDLALPPALALTELRTLAPHALLAADHPLARGEQVSLRELCEWPLLLTEQAYSGAHFLDLLRMHGLRPARLETVRSLELQRGMVAHGLGVAIAYTRPSGDHSYDGRPLALRPIADPLPTQRIVLACLRERTDTPAIAALRELAQGWFAARPEFGVGAPGNAG</sequence>
<proteinExistence type="inferred from homology"/>
<dbReference type="RefSeq" id="WP_231460779.1">
    <property type="nucleotide sequence ID" value="NZ_JAJOHW010000006.1"/>
</dbReference>
<dbReference type="EMBL" id="JBHSEK010000006">
    <property type="protein sequence ID" value="MFC4490226.1"/>
    <property type="molecule type" value="Genomic_DNA"/>
</dbReference>
<keyword evidence="2" id="KW-0805">Transcription regulation</keyword>
<dbReference type="Gene3D" id="1.10.10.10">
    <property type="entry name" value="Winged helix-like DNA-binding domain superfamily/Winged helix DNA-binding domain"/>
    <property type="match status" value="1"/>
</dbReference>
<dbReference type="Pfam" id="PF03466">
    <property type="entry name" value="LysR_substrate"/>
    <property type="match status" value="1"/>
</dbReference>
<protein>
    <submittedName>
        <fullName evidence="6">LysR family transcriptional regulator</fullName>
    </submittedName>
</protein>
<dbReference type="PRINTS" id="PR00039">
    <property type="entry name" value="HTHLYSR"/>
</dbReference>
<keyword evidence="3" id="KW-0238">DNA-binding</keyword>
<gene>
    <name evidence="6" type="ORF">ACFO0R_11390</name>
</gene>
<dbReference type="InterPro" id="IPR036390">
    <property type="entry name" value="WH_DNA-bd_sf"/>
</dbReference>
<dbReference type="PANTHER" id="PTHR30346:SF0">
    <property type="entry name" value="HCA OPERON TRANSCRIPTIONAL ACTIVATOR HCAR"/>
    <property type="match status" value="1"/>
</dbReference>
<comment type="caution">
    <text evidence="6">The sequence shown here is derived from an EMBL/GenBank/DDBJ whole genome shotgun (WGS) entry which is preliminary data.</text>
</comment>
<dbReference type="InterPro" id="IPR036388">
    <property type="entry name" value="WH-like_DNA-bd_sf"/>
</dbReference>
<dbReference type="PANTHER" id="PTHR30346">
    <property type="entry name" value="TRANSCRIPTIONAL DUAL REGULATOR HCAR-RELATED"/>
    <property type="match status" value="1"/>
</dbReference>
<dbReference type="SUPFAM" id="SSF53850">
    <property type="entry name" value="Periplasmic binding protein-like II"/>
    <property type="match status" value="1"/>
</dbReference>